<sequence>MAEIIDFFLDYTQQNSCAECIPCRIGTKRMQEIVKKIFNGSISDRELSLLYDFAEDIGASSKCDLGKMAGKAVKFALQYCKNDIDAHIKGSCGHTIPANPGWQSIMMK</sequence>
<proteinExistence type="predicted"/>
<gene>
    <name evidence="5" type="ORF">V4D31_06040</name>
</gene>
<feature type="domain" description="NADH-ubiquinone oxidoreductase 51kDa subunit iron-sulphur binding" evidence="4">
    <location>
        <begin position="2"/>
        <end position="47"/>
    </location>
</feature>
<name>A0AAU8H3R0_9BACT</name>
<dbReference type="PANTHER" id="PTHR43578:SF3">
    <property type="entry name" value="NADH-QUINONE OXIDOREDUCTASE SUBUNIT F"/>
    <property type="match status" value="1"/>
</dbReference>
<dbReference type="InterPro" id="IPR037207">
    <property type="entry name" value="Nuop51_4Fe4S-bd_sf"/>
</dbReference>
<evidence type="ECO:0000259" key="4">
    <source>
        <dbReference type="SMART" id="SM00928"/>
    </source>
</evidence>
<dbReference type="KEGG" id="tob:V4D31_06040"/>
<dbReference type="RefSeq" id="WP_353687092.1">
    <property type="nucleotide sequence ID" value="NZ_CP144374.1"/>
</dbReference>
<evidence type="ECO:0000256" key="2">
    <source>
        <dbReference type="ARBA" id="ARBA00023004"/>
    </source>
</evidence>
<keyword evidence="2" id="KW-0408">Iron</keyword>
<keyword evidence="1" id="KW-0479">Metal-binding</keyword>
<dbReference type="GO" id="GO:0051539">
    <property type="term" value="F:4 iron, 4 sulfur cluster binding"/>
    <property type="evidence" value="ECO:0007669"/>
    <property type="project" value="InterPro"/>
</dbReference>
<organism evidence="5">
    <name type="scientific">Thermodesulfovibrio obliviosus</name>
    <dbReference type="NCBI Taxonomy" id="3118332"/>
    <lineage>
        <taxon>Bacteria</taxon>
        <taxon>Pseudomonadati</taxon>
        <taxon>Nitrospirota</taxon>
        <taxon>Thermodesulfovibrionia</taxon>
        <taxon>Thermodesulfovibrionales</taxon>
        <taxon>Thermodesulfovibrionaceae</taxon>
        <taxon>Thermodesulfovibrio</taxon>
    </lineage>
</organism>
<dbReference type="SUPFAM" id="SSF140490">
    <property type="entry name" value="Nqo1C-terminal domain-like"/>
    <property type="match status" value="1"/>
</dbReference>
<dbReference type="InterPro" id="IPR019575">
    <property type="entry name" value="Nuop51_4Fe4S-bd"/>
</dbReference>
<dbReference type="EMBL" id="CP144374">
    <property type="protein sequence ID" value="XCH49459.1"/>
    <property type="molecule type" value="Genomic_DNA"/>
</dbReference>
<evidence type="ECO:0000256" key="3">
    <source>
        <dbReference type="ARBA" id="ARBA00023014"/>
    </source>
</evidence>
<dbReference type="Pfam" id="PF10589">
    <property type="entry name" value="NADH_4Fe-4S"/>
    <property type="match status" value="1"/>
</dbReference>
<keyword evidence="3" id="KW-0411">Iron-sulfur</keyword>
<evidence type="ECO:0000313" key="5">
    <source>
        <dbReference type="EMBL" id="XCH49459.1"/>
    </source>
</evidence>
<reference evidence="5" key="1">
    <citation type="submission" date="2024-01" db="EMBL/GenBank/DDBJ databases">
        <title>The first autotrophic representatives of the genus Thermodesulfovibrio.</title>
        <authorList>
            <person name="Maltseva A.I."/>
            <person name="Elcheninov A.G."/>
            <person name="Kublanov I.V."/>
            <person name="Lebedinsky A.V."/>
            <person name="Frolov E.N."/>
        </authorList>
    </citation>
    <scope>NUCLEOTIDE SEQUENCE</scope>
    <source>
        <strain evidence="5">3462-1</strain>
    </source>
</reference>
<dbReference type="GO" id="GO:0046872">
    <property type="term" value="F:metal ion binding"/>
    <property type="evidence" value="ECO:0007669"/>
    <property type="project" value="UniProtKB-KW"/>
</dbReference>
<dbReference type="AlphaFoldDB" id="A0AAU8H3R0"/>
<protein>
    <submittedName>
        <fullName evidence="5">NADH-ubiquinone oxidoreductase-F iron-sulfur binding region domain-containing protein</fullName>
    </submittedName>
</protein>
<dbReference type="PANTHER" id="PTHR43578">
    <property type="entry name" value="NADH-QUINONE OXIDOREDUCTASE SUBUNIT F"/>
    <property type="match status" value="1"/>
</dbReference>
<dbReference type="SMART" id="SM00928">
    <property type="entry name" value="NADH_4Fe-4S"/>
    <property type="match status" value="1"/>
</dbReference>
<evidence type="ECO:0000256" key="1">
    <source>
        <dbReference type="ARBA" id="ARBA00022723"/>
    </source>
</evidence>
<accession>A0AAU8H3R0</accession>
<dbReference type="Gene3D" id="1.20.1440.230">
    <property type="entry name" value="NADH-ubiquinone oxidoreductase 51kDa subunit, iron-sulphur binding domain"/>
    <property type="match status" value="1"/>
</dbReference>